<dbReference type="OrthoDB" id="193499at2759"/>
<protein>
    <submittedName>
        <fullName evidence="2">Uncharacterized protein</fullName>
    </submittedName>
</protein>
<reference evidence="2" key="1">
    <citation type="submission" date="2020-11" db="EMBL/GenBank/DDBJ databases">
        <title>Adaptations for nitrogen fixation in a non-lichenized fungal sporocarp promotes dispersal by wood-feeding termites.</title>
        <authorList>
            <consortium name="DOE Joint Genome Institute"/>
            <person name="Koch R.A."/>
            <person name="Yoon G."/>
            <person name="Arayal U."/>
            <person name="Lail K."/>
            <person name="Amirebrahimi M."/>
            <person name="Labutti K."/>
            <person name="Lipzen A."/>
            <person name="Riley R."/>
            <person name="Barry K."/>
            <person name="Henrissat B."/>
            <person name="Grigoriev I.V."/>
            <person name="Herr J.R."/>
            <person name="Aime M.C."/>
        </authorList>
    </citation>
    <scope>NUCLEOTIDE SEQUENCE</scope>
    <source>
        <strain evidence="2">MCA 3950</strain>
    </source>
</reference>
<feature type="region of interest" description="Disordered" evidence="1">
    <location>
        <begin position="32"/>
        <end position="53"/>
    </location>
</feature>
<gene>
    <name evidence="2" type="ORF">BT62DRAFT_931295</name>
</gene>
<feature type="compositionally biased region" description="Polar residues" evidence="1">
    <location>
        <begin position="38"/>
        <end position="47"/>
    </location>
</feature>
<evidence type="ECO:0000313" key="3">
    <source>
        <dbReference type="Proteomes" id="UP000812287"/>
    </source>
</evidence>
<sequence length="53" mass="5273">MTTPGDGSGGEVSHTVVIQKAGLQTTPFHGSLAMANSGGKNPVNSSPFFVGQA</sequence>
<keyword evidence="3" id="KW-1185">Reference proteome</keyword>
<dbReference type="EMBL" id="MU250533">
    <property type="protein sequence ID" value="KAG7446725.1"/>
    <property type="molecule type" value="Genomic_DNA"/>
</dbReference>
<organism evidence="2 3">
    <name type="scientific">Guyanagaster necrorhizus</name>
    <dbReference type="NCBI Taxonomy" id="856835"/>
    <lineage>
        <taxon>Eukaryota</taxon>
        <taxon>Fungi</taxon>
        <taxon>Dikarya</taxon>
        <taxon>Basidiomycota</taxon>
        <taxon>Agaricomycotina</taxon>
        <taxon>Agaricomycetes</taxon>
        <taxon>Agaricomycetidae</taxon>
        <taxon>Agaricales</taxon>
        <taxon>Marasmiineae</taxon>
        <taxon>Physalacriaceae</taxon>
        <taxon>Guyanagaster</taxon>
    </lineage>
</organism>
<name>A0A9P7VU23_9AGAR</name>
<evidence type="ECO:0000256" key="1">
    <source>
        <dbReference type="SAM" id="MobiDB-lite"/>
    </source>
</evidence>
<dbReference type="AlphaFoldDB" id="A0A9P7VU23"/>
<accession>A0A9P7VU23</accession>
<comment type="caution">
    <text evidence="2">The sequence shown here is derived from an EMBL/GenBank/DDBJ whole genome shotgun (WGS) entry which is preliminary data.</text>
</comment>
<evidence type="ECO:0000313" key="2">
    <source>
        <dbReference type="EMBL" id="KAG7446725.1"/>
    </source>
</evidence>
<dbReference type="Proteomes" id="UP000812287">
    <property type="component" value="Unassembled WGS sequence"/>
</dbReference>
<dbReference type="GeneID" id="66108394"/>
<dbReference type="RefSeq" id="XP_043040225.1">
    <property type="nucleotide sequence ID" value="XM_043186097.1"/>
</dbReference>
<proteinExistence type="predicted"/>